<keyword evidence="7" id="KW-0067">ATP-binding</keyword>
<dbReference type="FunFam" id="3.30.930.10:FF:000238">
    <property type="entry name" value="Lysine--tRNA ligase"/>
    <property type="match status" value="1"/>
</dbReference>
<feature type="region of interest" description="Disordered" evidence="13">
    <location>
        <begin position="530"/>
        <end position="549"/>
    </location>
</feature>
<evidence type="ECO:0000256" key="5">
    <source>
        <dbReference type="ARBA" id="ARBA00022598"/>
    </source>
</evidence>
<dbReference type="InterPro" id="IPR012340">
    <property type="entry name" value="NA-bd_OB-fold"/>
</dbReference>
<feature type="domain" description="Aminoacyl-transfer RNA synthetases class-II family profile" evidence="14">
    <location>
        <begin position="843"/>
        <end position="1165"/>
    </location>
</feature>
<evidence type="ECO:0000313" key="16">
    <source>
        <dbReference type="Proteomes" id="UP000239899"/>
    </source>
</evidence>
<dbReference type="AlphaFoldDB" id="A0A2P6TCU7"/>
<comment type="similarity">
    <text evidence="2">Belongs to the class-II aminoacyl-tRNA synthetase family.</text>
</comment>
<evidence type="ECO:0000256" key="7">
    <source>
        <dbReference type="ARBA" id="ARBA00022840"/>
    </source>
</evidence>
<evidence type="ECO:0000256" key="10">
    <source>
        <dbReference type="ARBA" id="ARBA00030563"/>
    </source>
</evidence>
<organism evidence="15 16">
    <name type="scientific">Chlorella sorokiniana</name>
    <name type="common">Freshwater green alga</name>
    <dbReference type="NCBI Taxonomy" id="3076"/>
    <lineage>
        <taxon>Eukaryota</taxon>
        <taxon>Viridiplantae</taxon>
        <taxon>Chlorophyta</taxon>
        <taxon>core chlorophytes</taxon>
        <taxon>Trebouxiophyceae</taxon>
        <taxon>Chlorellales</taxon>
        <taxon>Chlorellaceae</taxon>
        <taxon>Chlorella clade</taxon>
        <taxon>Chlorella</taxon>
    </lineage>
</organism>
<comment type="caution">
    <text evidence="15">The sequence shown here is derived from an EMBL/GenBank/DDBJ whole genome shotgun (WGS) entry which is preliminary data.</text>
</comment>
<dbReference type="InterPro" id="IPR004364">
    <property type="entry name" value="Aa-tRNA-synt_II"/>
</dbReference>
<dbReference type="EMBL" id="LHPG02000023">
    <property type="protein sequence ID" value="PRW20465.1"/>
    <property type="molecule type" value="Genomic_DNA"/>
</dbReference>
<name>A0A2P6TCU7_CHLSO</name>
<dbReference type="CDD" id="cd00077">
    <property type="entry name" value="HDc"/>
    <property type="match status" value="1"/>
</dbReference>
<sequence length="1186" mass="132510">MDDESVPLSQLANEVFNPIAPHDYSNEGPLAGQGHGPTDFTGLAASLAGSGGGDATNGSDAAAAAAAPGPGPGSSVQRQLSKSGKLFNDPIHGAFRLDPASTLIFDTRQFQRLRRLKQLGLAYMVFPGASHNRFEHSLGVAHLGYKFASHLWQTQRGELEIERRDLRLVELAGLCHDLGHGPFSHVFDREFLRRLGITDWEHEEMSVQMLEHIIDSNHIDALSELDVKRVKGMILSGHSAAGYRPPPGQQWMFDIVANGRSGIDVDKFDYLARDSLYCGIKIGCDFNRIMQFSKVIGDEICFKYTEYMNLYELFHARASMHRQVYTHKKSKAIEFMVVDALVEAEPALRISEKIFDPAQFQLLDDSIIDVIENFDLFRRQLSASEDDEAAIARAQAIVARLRRRELYKYVTDALIPQELLEADRWRAPSAQDIVSSYRGNDVKLSVDDIILQENKIDYNARDKNPLDAVHFFDSLDASQKRKLRPDQISSMVVASYQEKHLRIYSRNSSPQHVRAVHEAFESWIKSQFGSKVSTSTPSKPPRPPPPAALGRAAAAAAAGFGMAGGKRGPAKMTWVLPEKYEEGLLDEKGEPLSKSEFKRRQKLAQKEKEQAEKKAKQAAEAAARAAAKAAKGEAAAALEDDSNEETDPTKYFENRVKAVSAAKERGENPYPHKFEVSIQLPAYVAKYASLEAGQHLEEVVSVAGRVVRKAASGAKLIFFDLRGEGAKIQVMCDARNFAPLELAEFQKLMNSVKRGDIVGVAGHPGKSKRGELSIFPQRLQVLAPCLHMPPSTHFGLKDQETRYRQRYLDLIVNPEVQDIFRTRTKIIAGVRRFLDDRGFLEREQLLHRFLDDRGFLEVETPMMNMIPGGATARPFITYHNDLDMQLYMRIAPELYLKMLVVGGLDRVYEIGKQFRNEGIDLTHNPEFTTCEFYQAYADYNDLIAMTEEMISGLVLAIKGSYKITYHPDGPEGRAVDIDFTPPFRRISMCAGLEEALNVKLPTDLDSEEARLFLVDLCKKHNVDCSPPQTTARLLDKLVGEFIESQCTNPTFICDHPQIMSPLAKWHRTLPGLTERFELFVNCKEVCNAYTELNDPLRQRQLFGQQAAAKAQGDDEAMFVDENFCTALEYGLPPTGGWGLGIDRFCMMLTDKNNIKEVLLFPAMKPDASEKPAADSVAALSINEPSA</sequence>
<evidence type="ECO:0000256" key="6">
    <source>
        <dbReference type="ARBA" id="ARBA00022741"/>
    </source>
</evidence>
<evidence type="ECO:0000256" key="8">
    <source>
        <dbReference type="ARBA" id="ARBA00022917"/>
    </source>
</evidence>
<dbReference type="Gene3D" id="1.10.3210.10">
    <property type="entry name" value="Hypothetical protein af1432"/>
    <property type="match status" value="1"/>
</dbReference>
<dbReference type="STRING" id="3076.A0A2P6TCU7"/>
<dbReference type="InterPro" id="IPR006195">
    <property type="entry name" value="aa-tRNA-synth_II"/>
</dbReference>
<dbReference type="SUPFAM" id="SSF50249">
    <property type="entry name" value="Nucleic acid-binding proteins"/>
    <property type="match status" value="1"/>
</dbReference>
<feature type="compositionally biased region" description="Pro residues" evidence="13">
    <location>
        <begin position="538"/>
        <end position="547"/>
    </location>
</feature>
<accession>A0A2P6TCU7</accession>
<feature type="region of interest" description="Disordered" evidence="13">
    <location>
        <begin position="19"/>
        <end position="80"/>
    </location>
</feature>
<dbReference type="PROSITE" id="PS50862">
    <property type="entry name" value="AA_TRNA_LIGASE_II"/>
    <property type="match status" value="1"/>
</dbReference>
<dbReference type="GO" id="GO:0000049">
    <property type="term" value="F:tRNA binding"/>
    <property type="evidence" value="ECO:0007669"/>
    <property type="project" value="TreeGrafter"/>
</dbReference>
<keyword evidence="8" id="KW-0648">Protein biosynthesis</keyword>
<evidence type="ECO:0000256" key="2">
    <source>
        <dbReference type="ARBA" id="ARBA00008226"/>
    </source>
</evidence>
<evidence type="ECO:0000256" key="3">
    <source>
        <dbReference type="ARBA" id="ARBA00013166"/>
    </source>
</evidence>
<evidence type="ECO:0000256" key="1">
    <source>
        <dbReference type="ARBA" id="ARBA00004496"/>
    </source>
</evidence>
<evidence type="ECO:0000256" key="9">
    <source>
        <dbReference type="ARBA" id="ARBA00023146"/>
    </source>
</evidence>
<dbReference type="Gene3D" id="2.40.50.140">
    <property type="entry name" value="Nucleic acid-binding proteins"/>
    <property type="match status" value="1"/>
</dbReference>
<gene>
    <name evidence="15" type="ORF">C2E21_8995</name>
</gene>
<dbReference type="PANTHER" id="PTHR42918">
    <property type="entry name" value="LYSYL-TRNA SYNTHETASE"/>
    <property type="match status" value="1"/>
</dbReference>
<dbReference type="FunFam" id="2.40.50.140:FF:000050">
    <property type="entry name" value="Lysine--tRNA ligase"/>
    <property type="match status" value="1"/>
</dbReference>
<dbReference type="Pfam" id="PF01336">
    <property type="entry name" value="tRNA_anti-codon"/>
    <property type="match status" value="1"/>
</dbReference>
<dbReference type="SMART" id="SM00471">
    <property type="entry name" value="HDc"/>
    <property type="match status" value="1"/>
</dbReference>
<dbReference type="Proteomes" id="UP000239899">
    <property type="component" value="Unassembled WGS sequence"/>
</dbReference>
<evidence type="ECO:0000313" key="15">
    <source>
        <dbReference type="EMBL" id="PRW20465.1"/>
    </source>
</evidence>
<evidence type="ECO:0000256" key="4">
    <source>
        <dbReference type="ARBA" id="ARBA00022490"/>
    </source>
</evidence>
<feature type="region of interest" description="Disordered" evidence="13">
    <location>
        <begin position="591"/>
        <end position="620"/>
    </location>
</feature>
<keyword evidence="16" id="KW-1185">Reference proteome</keyword>
<dbReference type="CDD" id="cd00775">
    <property type="entry name" value="LysRS_core"/>
    <property type="match status" value="1"/>
</dbReference>
<dbReference type="HAMAP" id="MF_00252">
    <property type="entry name" value="Lys_tRNA_synth_class2"/>
    <property type="match status" value="1"/>
</dbReference>
<evidence type="ECO:0000259" key="14">
    <source>
        <dbReference type="PROSITE" id="PS50862"/>
    </source>
</evidence>
<dbReference type="InterPro" id="IPR044136">
    <property type="entry name" value="Lys-tRNA-ligase_II_N"/>
</dbReference>
<keyword evidence="4" id="KW-0963">Cytoplasm</keyword>
<proteinExistence type="inferred from homology"/>
<comment type="subcellular location">
    <subcellularLocation>
        <location evidence="1">Cytoplasm</location>
    </subcellularLocation>
</comment>
<dbReference type="Pfam" id="PF01966">
    <property type="entry name" value="HD"/>
    <property type="match status" value="1"/>
</dbReference>
<dbReference type="InterPro" id="IPR018149">
    <property type="entry name" value="Lys-tRNA-synth_II_C"/>
</dbReference>
<protein>
    <recommendedName>
        <fullName evidence="3 12">Lysine--tRNA ligase</fullName>
        <ecNumber evidence="3 12">6.1.1.6</ecNumber>
    </recommendedName>
    <alternativeName>
        <fullName evidence="10 12">Lysyl-tRNA synthetase</fullName>
    </alternativeName>
</protein>
<evidence type="ECO:0000256" key="12">
    <source>
        <dbReference type="RuleBase" id="RU003748"/>
    </source>
</evidence>
<dbReference type="GO" id="GO:0006430">
    <property type="term" value="P:lysyl-tRNA aminoacylation"/>
    <property type="evidence" value="ECO:0007669"/>
    <property type="project" value="InterPro"/>
</dbReference>
<dbReference type="GO" id="GO:0004824">
    <property type="term" value="F:lysine-tRNA ligase activity"/>
    <property type="evidence" value="ECO:0007669"/>
    <property type="project" value="UniProtKB-EC"/>
</dbReference>
<dbReference type="InterPro" id="IPR006674">
    <property type="entry name" value="HD_domain"/>
</dbReference>
<feature type="region of interest" description="Disordered" evidence="13">
    <location>
        <begin position="1167"/>
        <end position="1186"/>
    </location>
</feature>
<dbReference type="InterPro" id="IPR002313">
    <property type="entry name" value="Lys-tRNA-ligase_II"/>
</dbReference>
<dbReference type="GO" id="GO:0005524">
    <property type="term" value="F:ATP binding"/>
    <property type="evidence" value="ECO:0007669"/>
    <property type="project" value="UniProtKB-KW"/>
</dbReference>
<dbReference type="PANTHER" id="PTHR42918:SF9">
    <property type="entry name" value="LYSINE--TRNA LIGASE"/>
    <property type="match status" value="1"/>
</dbReference>
<dbReference type="SUPFAM" id="SSF109604">
    <property type="entry name" value="HD-domain/PDEase-like"/>
    <property type="match status" value="1"/>
</dbReference>
<dbReference type="Gene3D" id="3.30.70.2760">
    <property type="match status" value="1"/>
</dbReference>
<dbReference type="InterPro" id="IPR003607">
    <property type="entry name" value="HD/PDEase_dom"/>
</dbReference>
<dbReference type="PRINTS" id="PR00982">
    <property type="entry name" value="TRNASYNTHLYS"/>
</dbReference>
<dbReference type="InterPro" id="IPR045864">
    <property type="entry name" value="aa-tRNA-synth_II/BPL/LPL"/>
</dbReference>
<feature type="compositionally biased region" description="Low complexity" evidence="13">
    <location>
        <begin position="56"/>
        <end position="68"/>
    </location>
</feature>
<evidence type="ECO:0000256" key="13">
    <source>
        <dbReference type="SAM" id="MobiDB-lite"/>
    </source>
</evidence>
<dbReference type="EC" id="6.1.1.6" evidence="3 12"/>
<dbReference type="SUPFAM" id="SSF55681">
    <property type="entry name" value="Class II aaRS and biotin synthetases"/>
    <property type="match status" value="2"/>
</dbReference>
<keyword evidence="9" id="KW-0030">Aminoacyl-tRNA synthetase</keyword>
<reference evidence="15 16" key="1">
    <citation type="journal article" date="2018" name="Plant J.">
        <title>Genome sequences of Chlorella sorokiniana UTEX 1602 and Micractinium conductrix SAG 241.80: implications to maltose excretion by a green alga.</title>
        <authorList>
            <person name="Arriola M.B."/>
            <person name="Velmurugan N."/>
            <person name="Zhang Y."/>
            <person name="Plunkett M.H."/>
            <person name="Hondzo H."/>
            <person name="Barney B.M."/>
        </authorList>
    </citation>
    <scope>NUCLEOTIDE SEQUENCE [LARGE SCALE GENOMIC DNA]</scope>
    <source>
        <strain evidence="16">UTEX 1602</strain>
    </source>
</reference>
<dbReference type="InterPro" id="IPR004365">
    <property type="entry name" value="NA-bd_OB_tRNA"/>
</dbReference>
<feature type="compositionally biased region" description="Basic and acidic residues" evidence="13">
    <location>
        <begin position="591"/>
        <end position="617"/>
    </location>
</feature>
<dbReference type="OrthoDB" id="21243at2759"/>
<dbReference type="Gene3D" id="3.30.930.10">
    <property type="entry name" value="Bira Bifunctional Protein, Domain 2"/>
    <property type="match status" value="2"/>
</dbReference>
<dbReference type="GO" id="GO:0005829">
    <property type="term" value="C:cytosol"/>
    <property type="evidence" value="ECO:0007669"/>
    <property type="project" value="TreeGrafter"/>
</dbReference>
<dbReference type="Pfam" id="PF00152">
    <property type="entry name" value="tRNA-synt_2"/>
    <property type="match status" value="2"/>
</dbReference>
<dbReference type="CDD" id="cd04322">
    <property type="entry name" value="LysRS_N"/>
    <property type="match status" value="1"/>
</dbReference>
<keyword evidence="6" id="KW-0547">Nucleotide-binding</keyword>
<evidence type="ECO:0000256" key="11">
    <source>
        <dbReference type="ARBA" id="ARBA00048573"/>
    </source>
</evidence>
<keyword evidence="5 15" id="KW-0436">Ligase</keyword>
<dbReference type="NCBIfam" id="TIGR00499">
    <property type="entry name" value="lysS_bact"/>
    <property type="match status" value="1"/>
</dbReference>
<comment type="catalytic activity">
    <reaction evidence="11 12">
        <text>tRNA(Lys) + L-lysine + ATP = L-lysyl-tRNA(Lys) + AMP + diphosphate</text>
        <dbReference type="Rhea" id="RHEA:20792"/>
        <dbReference type="Rhea" id="RHEA-COMP:9696"/>
        <dbReference type="Rhea" id="RHEA-COMP:9697"/>
        <dbReference type="ChEBI" id="CHEBI:30616"/>
        <dbReference type="ChEBI" id="CHEBI:32551"/>
        <dbReference type="ChEBI" id="CHEBI:33019"/>
        <dbReference type="ChEBI" id="CHEBI:78442"/>
        <dbReference type="ChEBI" id="CHEBI:78529"/>
        <dbReference type="ChEBI" id="CHEBI:456215"/>
        <dbReference type="EC" id="6.1.1.6"/>
    </reaction>
</comment>